<dbReference type="EMBL" id="JAIQCV010000002">
    <property type="protein sequence ID" value="KAH1123144.1"/>
    <property type="molecule type" value="Genomic_DNA"/>
</dbReference>
<name>A0A9D3WFN0_9ROSI</name>
<reference evidence="1 2" key="1">
    <citation type="journal article" date="2021" name="Plant Biotechnol. J.">
        <title>Multi-omics assisted identification of the key and species-specific regulatory components of drought-tolerant mechanisms in Gossypium stocksii.</title>
        <authorList>
            <person name="Yu D."/>
            <person name="Ke L."/>
            <person name="Zhang D."/>
            <person name="Wu Y."/>
            <person name="Sun Y."/>
            <person name="Mei J."/>
            <person name="Sun J."/>
            <person name="Sun Y."/>
        </authorList>
    </citation>
    <scope>NUCLEOTIDE SEQUENCE [LARGE SCALE GENOMIC DNA]</scope>
    <source>
        <strain evidence="2">cv. E1</strain>
        <tissue evidence="1">Leaf</tissue>
    </source>
</reference>
<dbReference type="Proteomes" id="UP000828251">
    <property type="component" value="Unassembled WGS sequence"/>
</dbReference>
<protein>
    <submittedName>
        <fullName evidence="1">Uncharacterized protein</fullName>
    </submittedName>
</protein>
<sequence length="89" mass="9674">MVCRIGAHSSEILEESSASPRRVSIQDSKVNVVLPALGSDDPEAGTEALTQVVREVLEKVFEASLERTREMVQGSVRIVGRKEIAVLRG</sequence>
<keyword evidence="2" id="KW-1185">Reference proteome</keyword>
<comment type="caution">
    <text evidence="1">The sequence shown here is derived from an EMBL/GenBank/DDBJ whole genome shotgun (WGS) entry which is preliminary data.</text>
</comment>
<evidence type="ECO:0000313" key="2">
    <source>
        <dbReference type="Proteomes" id="UP000828251"/>
    </source>
</evidence>
<proteinExistence type="predicted"/>
<evidence type="ECO:0000313" key="1">
    <source>
        <dbReference type="EMBL" id="KAH1123144.1"/>
    </source>
</evidence>
<dbReference type="AlphaFoldDB" id="A0A9D3WFN0"/>
<accession>A0A9D3WFN0</accession>
<gene>
    <name evidence="1" type="ORF">J1N35_006304</name>
</gene>
<organism evidence="1 2">
    <name type="scientific">Gossypium stocksii</name>
    <dbReference type="NCBI Taxonomy" id="47602"/>
    <lineage>
        <taxon>Eukaryota</taxon>
        <taxon>Viridiplantae</taxon>
        <taxon>Streptophyta</taxon>
        <taxon>Embryophyta</taxon>
        <taxon>Tracheophyta</taxon>
        <taxon>Spermatophyta</taxon>
        <taxon>Magnoliopsida</taxon>
        <taxon>eudicotyledons</taxon>
        <taxon>Gunneridae</taxon>
        <taxon>Pentapetalae</taxon>
        <taxon>rosids</taxon>
        <taxon>malvids</taxon>
        <taxon>Malvales</taxon>
        <taxon>Malvaceae</taxon>
        <taxon>Malvoideae</taxon>
        <taxon>Gossypium</taxon>
    </lineage>
</organism>